<dbReference type="InterPro" id="IPR010281">
    <property type="entry name" value="DUF885"/>
</dbReference>
<dbReference type="PANTHER" id="PTHR33361">
    <property type="entry name" value="GLR0591 PROTEIN"/>
    <property type="match status" value="1"/>
</dbReference>
<dbReference type="Proteomes" id="UP001239083">
    <property type="component" value="Unassembled WGS sequence"/>
</dbReference>
<evidence type="ECO:0000313" key="1">
    <source>
        <dbReference type="EMBL" id="MDQ0893587.1"/>
    </source>
</evidence>
<organism evidence="1 2">
    <name type="scientific">Agromyces ramosus</name>
    <dbReference type="NCBI Taxonomy" id="33879"/>
    <lineage>
        <taxon>Bacteria</taxon>
        <taxon>Bacillati</taxon>
        <taxon>Actinomycetota</taxon>
        <taxon>Actinomycetes</taxon>
        <taxon>Micrococcales</taxon>
        <taxon>Microbacteriaceae</taxon>
        <taxon>Agromyces</taxon>
    </lineage>
</organism>
<dbReference type="RefSeq" id="WP_307040136.1">
    <property type="nucleotide sequence ID" value="NZ_JAUSYY010000001.1"/>
</dbReference>
<reference evidence="1 2" key="1">
    <citation type="submission" date="2023-07" db="EMBL/GenBank/DDBJ databases">
        <title>Comparative genomics of wheat-associated soil bacteria to identify genetic determinants of phenazine resistance.</title>
        <authorList>
            <person name="Mouncey N."/>
        </authorList>
    </citation>
    <scope>NUCLEOTIDE SEQUENCE [LARGE SCALE GENOMIC DNA]</scope>
    <source>
        <strain evidence="1 2">V3I3</strain>
    </source>
</reference>
<evidence type="ECO:0000313" key="2">
    <source>
        <dbReference type="Proteomes" id="UP001239083"/>
    </source>
</evidence>
<dbReference type="PANTHER" id="PTHR33361:SF2">
    <property type="entry name" value="DUF885 DOMAIN-CONTAINING PROTEIN"/>
    <property type="match status" value="1"/>
</dbReference>
<accession>A0ABU0R775</accession>
<name>A0ABU0R775_9MICO</name>
<keyword evidence="2" id="KW-1185">Reference proteome</keyword>
<proteinExistence type="predicted"/>
<evidence type="ECO:0008006" key="3">
    <source>
        <dbReference type="Google" id="ProtNLM"/>
    </source>
</evidence>
<protein>
    <recommendedName>
        <fullName evidence="3">DUF885 domain-containing protein</fullName>
    </recommendedName>
</protein>
<comment type="caution">
    <text evidence="1">The sequence shown here is derived from an EMBL/GenBank/DDBJ whole genome shotgun (WGS) entry which is preliminary data.</text>
</comment>
<gene>
    <name evidence="1" type="ORF">QFZ26_001142</name>
</gene>
<dbReference type="EMBL" id="JAUSYY010000001">
    <property type="protein sequence ID" value="MDQ0893587.1"/>
    <property type="molecule type" value="Genomic_DNA"/>
</dbReference>
<sequence>MTPTTADLERLGTEFWAWRAVNSFRSADDIPRIERPADWLPRFDPDGVAAQRRELDGFIERWRATDASSSPIGAQIDHRLLGSALARVHWELDVLRNWQRDAVFLTSQILGPWFDLLLAPPPFDAGRQAGLVHVLAAMPAAVDQAIANLERAGVATLARVAAASLEGIGPRLAESVEALASFVDTATGSALAEAQPAASASLTRYRDWLVEAAGAGRLGPDVIVGREAFVWFLRHVALVTADPEELVRAALHDYRRSVVGETVTRNRHRDVPPAPLAADIDALVADESAAEAGVRAFYDGEGLLSQPDSLRHYFFAAYPPYLAPLAFLGVTDDLTGDTRRERDAVSYVREPVPDLPYFDAANARDPRLGIIHEGAHSQQLALAWAHPSAIRRRYTDSVANEGIAHYNEELMLTAGLFADAPHSQTTVFNFIRLRALRVVVDVNLATGVFSLDEAVDFFVRLVPMDVETATEETAIYVATPGLAMSYHVGKQEVQRLLADAVVAKGEAFSLREFHDFVWRNGNVPLSLQRWELLGDRSDVDALDTAGPWFESLP</sequence>
<dbReference type="Pfam" id="PF05960">
    <property type="entry name" value="DUF885"/>
    <property type="match status" value="2"/>
</dbReference>